<dbReference type="Proteomes" id="UP000887013">
    <property type="component" value="Unassembled WGS sequence"/>
</dbReference>
<sequence length="166" mass="19455">METTSNEIKEEMKHLCISMSSHVLKNDIGERICLPVENTQVVNSDRSNALPLQKIDDIDHVYAFITRYMLLDTISLSHIPPLLKSFLNEMENDKLYQATNMKRLLDLEFFGHEIRSLIKADTESLILSSEIEWAEWEWFWPHGFEWRHAASSKRRCVAYKDLAREG</sequence>
<dbReference type="AlphaFoldDB" id="A0A8X6U3P3"/>
<protein>
    <submittedName>
        <fullName evidence="1">Uncharacterized protein</fullName>
    </submittedName>
</protein>
<evidence type="ECO:0000313" key="2">
    <source>
        <dbReference type="Proteomes" id="UP000887013"/>
    </source>
</evidence>
<name>A0A8X6U3P3_NEPPI</name>
<proteinExistence type="predicted"/>
<accession>A0A8X6U3P3</accession>
<dbReference type="EMBL" id="BMAW01073411">
    <property type="protein sequence ID" value="GFT87666.1"/>
    <property type="molecule type" value="Genomic_DNA"/>
</dbReference>
<organism evidence="1 2">
    <name type="scientific">Nephila pilipes</name>
    <name type="common">Giant wood spider</name>
    <name type="synonym">Nephila maculata</name>
    <dbReference type="NCBI Taxonomy" id="299642"/>
    <lineage>
        <taxon>Eukaryota</taxon>
        <taxon>Metazoa</taxon>
        <taxon>Ecdysozoa</taxon>
        <taxon>Arthropoda</taxon>
        <taxon>Chelicerata</taxon>
        <taxon>Arachnida</taxon>
        <taxon>Araneae</taxon>
        <taxon>Araneomorphae</taxon>
        <taxon>Entelegynae</taxon>
        <taxon>Araneoidea</taxon>
        <taxon>Nephilidae</taxon>
        <taxon>Nephila</taxon>
    </lineage>
</organism>
<evidence type="ECO:0000313" key="1">
    <source>
        <dbReference type="EMBL" id="GFT87666.1"/>
    </source>
</evidence>
<gene>
    <name evidence="1" type="ORF">NPIL_262341</name>
</gene>
<keyword evidence="2" id="KW-1185">Reference proteome</keyword>
<comment type="caution">
    <text evidence="1">The sequence shown here is derived from an EMBL/GenBank/DDBJ whole genome shotgun (WGS) entry which is preliminary data.</text>
</comment>
<reference evidence="1" key="1">
    <citation type="submission" date="2020-08" db="EMBL/GenBank/DDBJ databases">
        <title>Multicomponent nature underlies the extraordinary mechanical properties of spider dragline silk.</title>
        <authorList>
            <person name="Kono N."/>
            <person name="Nakamura H."/>
            <person name="Mori M."/>
            <person name="Yoshida Y."/>
            <person name="Ohtoshi R."/>
            <person name="Malay A.D."/>
            <person name="Moran D.A.P."/>
            <person name="Tomita M."/>
            <person name="Numata K."/>
            <person name="Arakawa K."/>
        </authorList>
    </citation>
    <scope>NUCLEOTIDE SEQUENCE</scope>
</reference>